<reference evidence="2" key="1">
    <citation type="submission" date="2021-01" db="EMBL/GenBank/DDBJ databases">
        <title>Whole genome shotgun sequence of Actinocatenispora rupis NBRC 107355.</title>
        <authorList>
            <person name="Komaki H."/>
            <person name="Tamura T."/>
        </authorList>
    </citation>
    <scope>NUCLEOTIDE SEQUENCE</scope>
    <source>
        <strain evidence="2">NBRC 107355</strain>
    </source>
</reference>
<dbReference type="Proteomes" id="UP000612808">
    <property type="component" value="Unassembled WGS sequence"/>
</dbReference>
<gene>
    <name evidence="2" type="ORF">Aru02nite_23890</name>
</gene>
<evidence type="ECO:0000256" key="1">
    <source>
        <dbReference type="SAM" id="MobiDB-lite"/>
    </source>
</evidence>
<comment type="caution">
    <text evidence="2">The sequence shown here is derived from an EMBL/GenBank/DDBJ whole genome shotgun (WGS) entry which is preliminary data.</text>
</comment>
<feature type="region of interest" description="Disordered" evidence="1">
    <location>
        <begin position="1"/>
        <end position="20"/>
    </location>
</feature>
<keyword evidence="3" id="KW-1185">Reference proteome</keyword>
<sequence length="106" mass="11320">MSGAGHPRPDQPADPPSMTPLALTILRELAQRSHTGAMDGWITAYDMETVVGCTSAAETLRAFVACGWATRRGRSLCVAPTEEFRATTAGLAEADTTFGREDRPNP</sequence>
<name>A0A8J3J3M6_9ACTN</name>
<accession>A0A8J3J3M6</accession>
<proteinExistence type="predicted"/>
<dbReference type="AlphaFoldDB" id="A0A8J3J3M6"/>
<evidence type="ECO:0000313" key="2">
    <source>
        <dbReference type="EMBL" id="GID11500.1"/>
    </source>
</evidence>
<protein>
    <submittedName>
        <fullName evidence="2">Uncharacterized protein</fullName>
    </submittedName>
</protein>
<dbReference type="EMBL" id="BOMB01000012">
    <property type="protein sequence ID" value="GID11500.1"/>
    <property type="molecule type" value="Genomic_DNA"/>
</dbReference>
<evidence type="ECO:0000313" key="3">
    <source>
        <dbReference type="Proteomes" id="UP000612808"/>
    </source>
</evidence>
<organism evidence="2 3">
    <name type="scientific">Actinocatenispora rupis</name>
    <dbReference type="NCBI Taxonomy" id="519421"/>
    <lineage>
        <taxon>Bacteria</taxon>
        <taxon>Bacillati</taxon>
        <taxon>Actinomycetota</taxon>
        <taxon>Actinomycetes</taxon>
        <taxon>Micromonosporales</taxon>
        <taxon>Micromonosporaceae</taxon>
        <taxon>Actinocatenispora</taxon>
    </lineage>
</organism>